<proteinExistence type="predicted"/>
<protein>
    <submittedName>
        <fullName evidence="1">Uncharacterized protein</fullName>
    </submittedName>
</protein>
<sequence length="171" mass="20014">MRDISIKNQFIYHPFITTKTISFCTIYINIYIMDLLTVVKKGMYFCPAYKHYGQKTNVVCDRCNKQNLKACIGYDNKDLCLKCVDNLLELEQLIPLDPIEPYMPSVPYKTPIPPMIPILPISPIRPSYTPRKWGMNSYELTKSWKSEHEINNIKKAYETPELWPSELAKEK</sequence>
<dbReference type="EMBL" id="MK071982">
    <property type="protein sequence ID" value="AYV76023.1"/>
    <property type="molecule type" value="Genomic_DNA"/>
</dbReference>
<evidence type="ECO:0000313" key="1">
    <source>
        <dbReference type="EMBL" id="AYV76023.1"/>
    </source>
</evidence>
<reference evidence="1" key="1">
    <citation type="submission" date="2018-10" db="EMBL/GenBank/DDBJ databases">
        <title>Hidden diversity of soil giant viruses.</title>
        <authorList>
            <person name="Schulz F."/>
            <person name="Alteio L."/>
            <person name="Goudeau D."/>
            <person name="Ryan E.M."/>
            <person name="Malmstrom R.R."/>
            <person name="Blanchard J."/>
            <person name="Woyke T."/>
        </authorList>
    </citation>
    <scope>NUCLEOTIDE SEQUENCE</scope>
    <source>
        <strain evidence="1">TEV1</strain>
    </source>
</reference>
<name>A0A3G4ZQZ5_9VIRU</name>
<organism evidence="1">
    <name type="scientific">Terrestrivirus sp</name>
    <dbReference type="NCBI Taxonomy" id="2487775"/>
    <lineage>
        <taxon>Viruses</taxon>
        <taxon>Varidnaviria</taxon>
        <taxon>Bamfordvirae</taxon>
        <taxon>Nucleocytoviricota</taxon>
        <taxon>Megaviricetes</taxon>
        <taxon>Imitervirales</taxon>
        <taxon>Mimiviridae</taxon>
        <taxon>Klosneuvirinae</taxon>
    </lineage>
</organism>
<accession>A0A3G4ZQZ5</accession>
<gene>
    <name evidence="1" type="ORF">Terrestrivirus4_71</name>
</gene>